<evidence type="ECO:0000256" key="4">
    <source>
        <dbReference type="ARBA" id="ARBA00022990"/>
    </source>
</evidence>
<evidence type="ECO:0000313" key="9">
    <source>
        <dbReference type="EMBL" id="KAK1353945.1"/>
    </source>
</evidence>
<dbReference type="PROSITE" id="PS50192">
    <property type="entry name" value="T_SNARE"/>
    <property type="match status" value="1"/>
</dbReference>
<dbReference type="Pfam" id="PF00804">
    <property type="entry name" value="Syntaxin"/>
    <property type="match status" value="1"/>
</dbReference>
<dbReference type="GO" id="GO:0031201">
    <property type="term" value="C:SNARE complex"/>
    <property type="evidence" value="ECO:0007669"/>
    <property type="project" value="TreeGrafter"/>
</dbReference>
<dbReference type="GO" id="GO:0000149">
    <property type="term" value="F:SNARE binding"/>
    <property type="evidence" value="ECO:0007669"/>
    <property type="project" value="TreeGrafter"/>
</dbReference>
<organism evidence="9 10">
    <name type="scientific">Heracleum sosnowskyi</name>
    <dbReference type="NCBI Taxonomy" id="360622"/>
    <lineage>
        <taxon>Eukaryota</taxon>
        <taxon>Viridiplantae</taxon>
        <taxon>Streptophyta</taxon>
        <taxon>Embryophyta</taxon>
        <taxon>Tracheophyta</taxon>
        <taxon>Spermatophyta</taxon>
        <taxon>Magnoliopsida</taxon>
        <taxon>eudicotyledons</taxon>
        <taxon>Gunneridae</taxon>
        <taxon>Pentapetalae</taxon>
        <taxon>asterids</taxon>
        <taxon>campanulids</taxon>
        <taxon>Apiales</taxon>
        <taxon>Apiaceae</taxon>
        <taxon>Apioideae</taxon>
        <taxon>apioid superclade</taxon>
        <taxon>Tordylieae</taxon>
        <taxon>Tordyliinae</taxon>
        <taxon>Heracleum</taxon>
    </lineage>
</organism>
<dbReference type="GO" id="GO:0048278">
    <property type="term" value="P:vesicle docking"/>
    <property type="evidence" value="ECO:0007669"/>
    <property type="project" value="TreeGrafter"/>
</dbReference>
<dbReference type="CDD" id="cd15848">
    <property type="entry name" value="SNARE_syntaxin1-like"/>
    <property type="match status" value="1"/>
</dbReference>
<dbReference type="InterPro" id="IPR006011">
    <property type="entry name" value="Syntaxin_N"/>
</dbReference>
<keyword evidence="2" id="KW-0813">Transport</keyword>
<keyword evidence="4" id="KW-0007">Acetylation</keyword>
<keyword evidence="5" id="KW-0175">Coiled coil</keyword>
<evidence type="ECO:0000256" key="5">
    <source>
        <dbReference type="ARBA" id="ARBA00023054"/>
    </source>
</evidence>
<reference evidence="9" key="1">
    <citation type="submission" date="2023-02" db="EMBL/GenBank/DDBJ databases">
        <title>Genome of toxic invasive species Heracleum sosnowskyi carries increased number of genes despite the absence of recent whole-genome duplications.</title>
        <authorList>
            <person name="Schelkunov M."/>
            <person name="Shtratnikova V."/>
            <person name="Makarenko M."/>
            <person name="Klepikova A."/>
            <person name="Omelchenko D."/>
            <person name="Novikova G."/>
            <person name="Obukhova E."/>
            <person name="Bogdanov V."/>
            <person name="Penin A."/>
            <person name="Logacheva M."/>
        </authorList>
    </citation>
    <scope>NUCLEOTIDE SEQUENCE</scope>
    <source>
        <strain evidence="9">Hsosn_3</strain>
        <tissue evidence="9">Leaf</tissue>
    </source>
</reference>
<dbReference type="GO" id="GO:0006886">
    <property type="term" value="P:intracellular protein transport"/>
    <property type="evidence" value="ECO:0007669"/>
    <property type="project" value="InterPro"/>
</dbReference>
<dbReference type="InterPro" id="IPR006012">
    <property type="entry name" value="Syntaxin/epimorphin_CS"/>
</dbReference>
<dbReference type="GO" id="GO:0012505">
    <property type="term" value="C:endomembrane system"/>
    <property type="evidence" value="ECO:0007669"/>
    <property type="project" value="TreeGrafter"/>
</dbReference>
<reference evidence="9" key="2">
    <citation type="submission" date="2023-05" db="EMBL/GenBank/DDBJ databases">
        <authorList>
            <person name="Schelkunov M.I."/>
        </authorList>
    </citation>
    <scope>NUCLEOTIDE SEQUENCE</scope>
    <source>
        <strain evidence="9">Hsosn_3</strain>
        <tissue evidence="9">Leaf</tissue>
    </source>
</reference>
<keyword evidence="7" id="KW-0472">Membrane</keyword>
<keyword evidence="7" id="KW-0812">Transmembrane</keyword>
<dbReference type="EMBL" id="JAUIZM010000012">
    <property type="protein sequence ID" value="KAK1353945.1"/>
    <property type="molecule type" value="Genomic_DNA"/>
</dbReference>
<evidence type="ECO:0000256" key="6">
    <source>
        <dbReference type="RuleBase" id="RU003858"/>
    </source>
</evidence>
<evidence type="ECO:0000259" key="8">
    <source>
        <dbReference type="PROSITE" id="PS50192"/>
    </source>
</evidence>
<feature type="transmembrane region" description="Helical" evidence="7">
    <location>
        <begin position="283"/>
        <end position="303"/>
    </location>
</feature>
<dbReference type="SUPFAM" id="SSF47661">
    <property type="entry name" value="t-snare proteins"/>
    <property type="match status" value="1"/>
</dbReference>
<dbReference type="InterPro" id="IPR000727">
    <property type="entry name" value="T_SNARE_dom"/>
</dbReference>
<dbReference type="AlphaFoldDB" id="A0AAD8GRP9"/>
<dbReference type="FunFam" id="1.20.58.70:FF:000003">
    <property type="entry name" value="Qa-SNARE, Sso1/Syntaxin1-type, SYP12A-group"/>
    <property type="match status" value="1"/>
</dbReference>
<dbReference type="GO" id="GO:0005484">
    <property type="term" value="F:SNAP receptor activity"/>
    <property type="evidence" value="ECO:0007669"/>
    <property type="project" value="InterPro"/>
</dbReference>
<evidence type="ECO:0000256" key="7">
    <source>
        <dbReference type="SAM" id="Phobius"/>
    </source>
</evidence>
<keyword evidence="7" id="KW-1133">Transmembrane helix</keyword>
<dbReference type="FunFam" id="1.20.5.110:FF:000008">
    <property type="entry name" value="Syntaxin 132"/>
    <property type="match status" value="1"/>
</dbReference>
<proteinExistence type="inferred from homology"/>
<dbReference type="GO" id="GO:0005886">
    <property type="term" value="C:plasma membrane"/>
    <property type="evidence" value="ECO:0007669"/>
    <property type="project" value="TreeGrafter"/>
</dbReference>
<feature type="domain" description="T-SNARE coiled-coil homology" evidence="8">
    <location>
        <begin position="211"/>
        <end position="273"/>
    </location>
</feature>
<protein>
    <submittedName>
        <fullName evidence="9">Syntaxin-related protein KNOLLE</fullName>
    </submittedName>
</protein>
<dbReference type="SMART" id="SM00397">
    <property type="entry name" value="t_SNARE"/>
    <property type="match status" value="1"/>
</dbReference>
<accession>A0AAD8GRP9</accession>
<keyword evidence="3" id="KW-0653">Protein transport</keyword>
<dbReference type="PANTHER" id="PTHR19957:SF251">
    <property type="entry name" value="SYNTAXIN-RELATED PROTEIN KNOLLE"/>
    <property type="match status" value="1"/>
</dbReference>
<evidence type="ECO:0000256" key="1">
    <source>
        <dbReference type="ARBA" id="ARBA00009063"/>
    </source>
</evidence>
<keyword evidence="10" id="KW-1185">Reference proteome</keyword>
<dbReference type="PANTHER" id="PTHR19957">
    <property type="entry name" value="SYNTAXIN"/>
    <property type="match status" value="1"/>
</dbReference>
<comment type="similarity">
    <text evidence="1 6">Belongs to the syntaxin family.</text>
</comment>
<evidence type="ECO:0000256" key="3">
    <source>
        <dbReference type="ARBA" id="ARBA00022927"/>
    </source>
</evidence>
<name>A0AAD8GRP9_9APIA</name>
<dbReference type="InterPro" id="IPR045242">
    <property type="entry name" value="Syntaxin"/>
</dbReference>
<comment type="caution">
    <text evidence="9">The sequence shown here is derived from an EMBL/GenBank/DDBJ whole genome shotgun (WGS) entry which is preliminary data.</text>
</comment>
<dbReference type="GO" id="GO:0006887">
    <property type="term" value="P:exocytosis"/>
    <property type="evidence" value="ECO:0007669"/>
    <property type="project" value="TreeGrafter"/>
</dbReference>
<dbReference type="InterPro" id="IPR010989">
    <property type="entry name" value="SNARE"/>
</dbReference>
<dbReference type="Pfam" id="PF05739">
    <property type="entry name" value="SNARE"/>
    <property type="match status" value="1"/>
</dbReference>
<evidence type="ECO:0000256" key="2">
    <source>
        <dbReference type="ARBA" id="ARBA00022448"/>
    </source>
</evidence>
<dbReference type="SMART" id="SM00503">
    <property type="entry name" value="SynN"/>
    <property type="match status" value="1"/>
</dbReference>
<dbReference type="PROSITE" id="PS00914">
    <property type="entry name" value="SYNTAXIN"/>
    <property type="match status" value="1"/>
</dbReference>
<dbReference type="Gene3D" id="1.20.58.70">
    <property type="match status" value="1"/>
</dbReference>
<gene>
    <name evidence="9" type="ORF">POM88_052310</name>
</gene>
<dbReference type="Gene3D" id="1.20.5.110">
    <property type="match status" value="1"/>
</dbReference>
<dbReference type="GO" id="GO:0006906">
    <property type="term" value="P:vesicle fusion"/>
    <property type="evidence" value="ECO:0007669"/>
    <property type="project" value="TreeGrafter"/>
</dbReference>
<dbReference type="Proteomes" id="UP001237642">
    <property type="component" value="Unassembled WGS sequence"/>
</dbReference>
<dbReference type="CDD" id="cd00179">
    <property type="entry name" value="SynN"/>
    <property type="match status" value="1"/>
</dbReference>
<evidence type="ECO:0000313" key="10">
    <source>
        <dbReference type="Proteomes" id="UP001237642"/>
    </source>
</evidence>
<sequence>MNDIMTKSWRSYVDLKKETIKDLEAGLDSDIEMSNMDQGLTTFLAKAEIVTTEINSVRDLMNQLQHSSEESKSLLKPQALRAIRNKMNSNVMLVLKMSRSIKAQLEDMDRSNAANRRLSGCKEGTAVDRTRSAVTNGLRKKLKELMMEFQVLRQRMMTEYEDAVGRKYYTVTGEYPDEDMIEKIISDHNGGEKVMAKAIQEHGRGKVLETVAEIQDRHDAAKEMETSLLELHHVFLEMAVIVEAQGEQMDDIEHHVMNAAQYVSDGFKNLKTAKMYQKRSRRCVCIGLVLLLILILVIVIPIATSFSKS</sequence>